<dbReference type="InterPro" id="IPR014743">
    <property type="entry name" value="Cl-channel_core"/>
</dbReference>
<keyword evidence="5" id="KW-0406">Ion transport</keyword>
<evidence type="ECO:0000256" key="2">
    <source>
        <dbReference type="ARBA" id="ARBA00022448"/>
    </source>
</evidence>
<dbReference type="SUPFAM" id="SSF81340">
    <property type="entry name" value="Clc chloride channel"/>
    <property type="match status" value="2"/>
</dbReference>
<dbReference type="PRINTS" id="PR00762">
    <property type="entry name" value="CLCHANNEL"/>
</dbReference>
<dbReference type="Pfam" id="PF00654">
    <property type="entry name" value="Voltage_CLC"/>
    <property type="match status" value="2"/>
</dbReference>
<name>A0A1I3VP99_9HYPH</name>
<feature type="transmembrane region" description="Helical" evidence="9">
    <location>
        <begin position="197"/>
        <end position="221"/>
    </location>
</feature>
<evidence type="ECO:0000256" key="4">
    <source>
        <dbReference type="ARBA" id="ARBA00022989"/>
    </source>
</evidence>
<dbReference type="Gene3D" id="1.10.3080.10">
    <property type="entry name" value="Clc chloride channel"/>
    <property type="match status" value="2"/>
</dbReference>
<feature type="transmembrane region" description="Helical" evidence="9">
    <location>
        <begin position="456"/>
        <end position="478"/>
    </location>
</feature>
<evidence type="ECO:0000256" key="1">
    <source>
        <dbReference type="ARBA" id="ARBA00004141"/>
    </source>
</evidence>
<evidence type="ECO:0000313" key="10">
    <source>
        <dbReference type="EMBL" id="SFJ97218.1"/>
    </source>
</evidence>
<feature type="transmembrane region" description="Helical" evidence="9">
    <location>
        <begin position="360"/>
        <end position="382"/>
    </location>
</feature>
<evidence type="ECO:0000256" key="7">
    <source>
        <dbReference type="ARBA" id="ARBA00023214"/>
    </source>
</evidence>
<organism evidence="10 11">
    <name type="scientific">Methylocapsa palsarum</name>
    <dbReference type="NCBI Taxonomy" id="1612308"/>
    <lineage>
        <taxon>Bacteria</taxon>
        <taxon>Pseudomonadati</taxon>
        <taxon>Pseudomonadota</taxon>
        <taxon>Alphaproteobacteria</taxon>
        <taxon>Hyphomicrobiales</taxon>
        <taxon>Beijerinckiaceae</taxon>
        <taxon>Methylocapsa</taxon>
    </lineage>
</organism>
<dbReference type="CDD" id="cd01031">
    <property type="entry name" value="EriC"/>
    <property type="match status" value="1"/>
</dbReference>
<keyword evidence="3 9" id="KW-0812">Transmembrane</keyword>
<keyword evidence="2" id="KW-0813">Transport</keyword>
<sequence>MTDKAKAAPGNDAPKPSAAQETKDAQEAAAAEPFVLPSAAPGAAQGPAPDDGGLLALAALALLIGALSGLVGVTFRLVLERADVFRTAVSKAAHAGGLSGFLFFTIACAIAVSTAAWLVRRFSPFASGSGIPHVEAVLNEELPQAPFRLIPIKFAGGLLAIGSGLALGREGPSVQMGASIAHLTGQMFRRNWPDCRVLFAAGAGAGLATAFNAPIAGAVFVLEELVRRFEPRIAIAALGASATAITISRAIGGGKPDFSVEVLASASPLAHPLFFVLGAFAGFAAILYNRLLLKTMAAAAGLTLASLKPGAASTGAVIGAIAWCDVAFGVGAAVVALVYHRILARMMDDGADAAPVELRAWLIGAAVGILGWSAPGLVGGGDALTQKVLGGSEALAIVPLIFALRLVLGSVSYAAGTPGGLFAPLLVLGAQLGFVFGCVCKAAFPGLDIQPTGFAVVGMTAFFTGVVRAPLTGIVLVSEMTSSVAMLLPMLSACFIAMVVPTRLNDAPIYDSLRELTLRARADAGGD</sequence>
<keyword evidence="4 9" id="KW-1133">Transmembrane helix</keyword>
<keyword evidence="7" id="KW-0868">Chloride</keyword>
<comment type="subcellular location">
    <subcellularLocation>
        <location evidence="1">Membrane</location>
        <topology evidence="1">Multi-pass membrane protein</topology>
    </subcellularLocation>
</comment>
<dbReference type="GO" id="GO:0005886">
    <property type="term" value="C:plasma membrane"/>
    <property type="evidence" value="ECO:0007669"/>
    <property type="project" value="TreeGrafter"/>
</dbReference>
<dbReference type="PANTHER" id="PTHR45711">
    <property type="entry name" value="CHLORIDE CHANNEL PROTEIN"/>
    <property type="match status" value="1"/>
</dbReference>
<dbReference type="InterPro" id="IPR001807">
    <property type="entry name" value="ClC"/>
</dbReference>
<evidence type="ECO:0000256" key="8">
    <source>
        <dbReference type="SAM" id="MobiDB-lite"/>
    </source>
</evidence>
<feature type="region of interest" description="Disordered" evidence="8">
    <location>
        <begin position="1"/>
        <end position="29"/>
    </location>
</feature>
<feature type="transmembrane region" description="Helical" evidence="9">
    <location>
        <begin position="314"/>
        <end position="340"/>
    </location>
</feature>
<dbReference type="EMBL" id="FOSN01000001">
    <property type="protein sequence ID" value="SFJ97218.1"/>
    <property type="molecule type" value="Genomic_DNA"/>
</dbReference>
<accession>A0A1I3VP99</accession>
<feature type="transmembrane region" description="Helical" evidence="9">
    <location>
        <begin position="233"/>
        <end position="252"/>
    </location>
</feature>
<feature type="transmembrane region" description="Helical" evidence="9">
    <location>
        <begin position="272"/>
        <end position="293"/>
    </location>
</feature>
<evidence type="ECO:0000256" key="3">
    <source>
        <dbReference type="ARBA" id="ARBA00022692"/>
    </source>
</evidence>
<evidence type="ECO:0000256" key="5">
    <source>
        <dbReference type="ARBA" id="ARBA00023065"/>
    </source>
</evidence>
<reference evidence="10 11" key="1">
    <citation type="submission" date="2016-10" db="EMBL/GenBank/DDBJ databases">
        <authorList>
            <person name="de Groot N.N."/>
        </authorList>
    </citation>
    <scope>NUCLEOTIDE SEQUENCE [LARGE SCALE GENOMIC DNA]</scope>
    <source>
        <strain evidence="10 11">NE2</strain>
    </source>
</reference>
<evidence type="ECO:0000256" key="9">
    <source>
        <dbReference type="SAM" id="Phobius"/>
    </source>
</evidence>
<dbReference type="AlphaFoldDB" id="A0A1I3VP99"/>
<dbReference type="RefSeq" id="WP_091675557.1">
    <property type="nucleotide sequence ID" value="NZ_FOSN01000001.1"/>
</dbReference>
<dbReference type="GO" id="GO:0005247">
    <property type="term" value="F:voltage-gated chloride channel activity"/>
    <property type="evidence" value="ECO:0007669"/>
    <property type="project" value="TreeGrafter"/>
</dbReference>
<dbReference type="OrthoDB" id="9767361at2"/>
<dbReference type="PANTHER" id="PTHR45711:SF6">
    <property type="entry name" value="CHLORIDE CHANNEL PROTEIN"/>
    <property type="match status" value="1"/>
</dbReference>
<protein>
    <submittedName>
        <fullName evidence="10">Chloride channel protein, CIC family</fullName>
    </submittedName>
</protein>
<feature type="transmembrane region" description="Helical" evidence="9">
    <location>
        <begin position="100"/>
        <end position="119"/>
    </location>
</feature>
<dbReference type="Proteomes" id="UP000198755">
    <property type="component" value="Unassembled WGS sequence"/>
</dbReference>
<gene>
    <name evidence="10" type="ORF">SAMN05444581_1017</name>
</gene>
<feature type="transmembrane region" description="Helical" evidence="9">
    <location>
        <begin position="421"/>
        <end position="444"/>
    </location>
</feature>
<keyword evidence="6 9" id="KW-0472">Membrane</keyword>
<feature type="transmembrane region" description="Helical" evidence="9">
    <location>
        <begin position="394"/>
        <end position="415"/>
    </location>
</feature>
<evidence type="ECO:0000256" key="6">
    <source>
        <dbReference type="ARBA" id="ARBA00023136"/>
    </source>
</evidence>
<keyword evidence="11" id="KW-1185">Reference proteome</keyword>
<feature type="transmembrane region" description="Helical" evidence="9">
    <location>
        <begin position="54"/>
        <end position="79"/>
    </location>
</feature>
<feature type="transmembrane region" description="Helical" evidence="9">
    <location>
        <begin position="484"/>
        <end position="504"/>
    </location>
</feature>
<proteinExistence type="predicted"/>
<evidence type="ECO:0000313" key="11">
    <source>
        <dbReference type="Proteomes" id="UP000198755"/>
    </source>
</evidence>